<reference evidence="4" key="1">
    <citation type="submission" date="2022-05" db="EMBL/GenBank/DDBJ databases">
        <authorList>
            <person name="Pankratov T."/>
        </authorList>
    </citation>
    <scope>NUCLEOTIDE SEQUENCE</scope>
    <source>
        <strain evidence="4">BP6-180914</strain>
    </source>
</reference>
<organism evidence="4 5">
    <name type="scientific">Lichenifustis flavocetrariae</name>
    <dbReference type="NCBI Taxonomy" id="2949735"/>
    <lineage>
        <taxon>Bacteria</taxon>
        <taxon>Pseudomonadati</taxon>
        <taxon>Pseudomonadota</taxon>
        <taxon>Alphaproteobacteria</taxon>
        <taxon>Hyphomicrobiales</taxon>
        <taxon>Lichenihabitantaceae</taxon>
        <taxon>Lichenifustis</taxon>
    </lineage>
</organism>
<name>A0AA41YZE6_9HYPH</name>
<dbReference type="Gene3D" id="3.40.50.2300">
    <property type="match status" value="1"/>
</dbReference>
<dbReference type="InterPro" id="IPR001789">
    <property type="entry name" value="Sig_transdc_resp-reg_receiver"/>
</dbReference>
<keyword evidence="1 2" id="KW-0597">Phosphoprotein</keyword>
<keyword evidence="5" id="KW-1185">Reference proteome</keyword>
<protein>
    <submittedName>
        <fullName evidence="4">Response regulator</fullName>
    </submittedName>
</protein>
<comment type="caution">
    <text evidence="4">The sequence shown here is derived from an EMBL/GenBank/DDBJ whole genome shotgun (WGS) entry which is preliminary data.</text>
</comment>
<feature type="domain" description="Response regulatory" evidence="3">
    <location>
        <begin position="10"/>
        <end position="124"/>
    </location>
</feature>
<gene>
    <name evidence="4" type="ORF">M8523_17990</name>
</gene>
<sequence>MVDLTARHKLVAIVEDEAIVRDVAAMELEDCGFDVVDFRCADDALPYLRQHGGNISVLVTDVQMPGAMNGLDLVTLISRMWPELRMLVTSGGPLVDPGKLPPRVRFIAKPWRAADMAARVQELSRAG</sequence>
<evidence type="ECO:0000256" key="1">
    <source>
        <dbReference type="ARBA" id="ARBA00022553"/>
    </source>
</evidence>
<dbReference type="Proteomes" id="UP001165667">
    <property type="component" value="Unassembled WGS sequence"/>
</dbReference>
<dbReference type="RefSeq" id="WP_282586285.1">
    <property type="nucleotide sequence ID" value="NZ_JAMOIM010000012.1"/>
</dbReference>
<dbReference type="PANTHER" id="PTHR44591">
    <property type="entry name" value="STRESS RESPONSE REGULATOR PROTEIN 1"/>
    <property type="match status" value="1"/>
</dbReference>
<dbReference type="InterPro" id="IPR011006">
    <property type="entry name" value="CheY-like_superfamily"/>
</dbReference>
<dbReference type="PROSITE" id="PS50110">
    <property type="entry name" value="RESPONSE_REGULATORY"/>
    <property type="match status" value="1"/>
</dbReference>
<dbReference type="EMBL" id="JAMOIM010000012">
    <property type="protein sequence ID" value="MCW6509913.1"/>
    <property type="molecule type" value="Genomic_DNA"/>
</dbReference>
<evidence type="ECO:0000259" key="3">
    <source>
        <dbReference type="PROSITE" id="PS50110"/>
    </source>
</evidence>
<evidence type="ECO:0000256" key="2">
    <source>
        <dbReference type="PROSITE-ProRule" id="PRU00169"/>
    </source>
</evidence>
<evidence type="ECO:0000313" key="5">
    <source>
        <dbReference type="Proteomes" id="UP001165667"/>
    </source>
</evidence>
<accession>A0AA41YZE6</accession>
<dbReference type="SUPFAM" id="SSF52172">
    <property type="entry name" value="CheY-like"/>
    <property type="match status" value="1"/>
</dbReference>
<proteinExistence type="predicted"/>
<dbReference type="Pfam" id="PF00072">
    <property type="entry name" value="Response_reg"/>
    <property type="match status" value="1"/>
</dbReference>
<dbReference type="GO" id="GO:0000160">
    <property type="term" value="P:phosphorelay signal transduction system"/>
    <property type="evidence" value="ECO:0007669"/>
    <property type="project" value="InterPro"/>
</dbReference>
<dbReference type="SMART" id="SM00448">
    <property type="entry name" value="REC"/>
    <property type="match status" value="1"/>
</dbReference>
<evidence type="ECO:0000313" key="4">
    <source>
        <dbReference type="EMBL" id="MCW6509913.1"/>
    </source>
</evidence>
<dbReference type="InterPro" id="IPR050595">
    <property type="entry name" value="Bact_response_regulator"/>
</dbReference>
<dbReference type="PANTHER" id="PTHR44591:SF21">
    <property type="entry name" value="TWO-COMPONENT RESPONSE REGULATOR"/>
    <property type="match status" value="1"/>
</dbReference>
<dbReference type="AlphaFoldDB" id="A0AA41YZE6"/>
<feature type="modified residue" description="4-aspartylphosphate" evidence="2">
    <location>
        <position position="61"/>
    </location>
</feature>